<protein>
    <recommendedName>
        <fullName evidence="2">DUF6444 domain-containing protein</fullName>
    </recommendedName>
</protein>
<dbReference type="AlphaFoldDB" id="A0A2C6L1A1"/>
<gene>
    <name evidence="3" type="ORF">P378_20600</name>
</gene>
<reference evidence="3 4" key="1">
    <citation type="submission" date="2013-09" db="EMBL/GenBank/DDBJ databases">
        <title>Biodegradation of hydrocarbons in the deep terrestrial subsurface : characterization of a microbial consortium composed of two Desulfotomaculum species originating from a deep geological formation.</title>
        <authorList>
            <person name="Aullo T."/>
            <person name="Berlendis S."/>
            <person name="Lascourreges J.-F."/>
            <person name="Dessort D."/>
            <person name="Saint-Laurent S."/>
            <person name="Schraauwers B."/>
            <person name="Mas J."/>
            <person name="Magot M."/>
            <person name="Ranchou-Peyruse A."/>
        </authorList>
    </citation>
    <scope>NUCLEOTIDE SEQUENCE [LARGE SCALE GENOMIC DNA]</scope>
    <source>
        <strain evidence="3 4">Bs107</strain>
    </source>
</reference>
<evidence type="ECO:0000313" key="3">
    <source>
        <dbReference type="EMBL" id="PHJ36711.1"/>
    </source>
</evidence>
<evidence type="ECO:0000313" key="4">
    <source>
        <dbReference type="Proteomes" id="UP000222564"/>
    </source>
</evidence>
<dbReference type="InterPro" id="IPR045618">
    <property type="entry name" value="DUF6444"/>
</dbReference>
<feature type="domain" description="DUF6444" evidence="2">
    <location>
        <begin position="11"/>
        <end position="61"/>
    </location>
</feature>
<evidence type="ECO:0000256" key="1">
    <source>
        <dbReference type="SAM" id="MobiDB-lite"/>
    </source>
</evidence>
<proteinExistence type="predicted"/>
<accession>A0A2C6L1A1</accession>
<feature type="compositionally biased region" description="Polar residues" evidence="1">
    <location>
        <begin position="43"/>
        <end position="54"/>
    </location>
</feature>
<dbReference type="RefSeq" id="WP_099084223.1">
    <property type="nucleotide sequence ID" value="NZ_AWQQ01000156.1"/>
</dbReference>
<organism evidence="3 4">
    <name type="scientific">Desulforamulus profundi</name>
    <dbReference type="NCBI Taxonomy" id="1383067"/>
    <lineage>
        <taxon>Bacteria</taxon>
        <taxon>Bacillati</taxon>
        <taxon>Bacillota</taxon>
        <taxon>Clostridia</taxon>
        <taxon>Eubacteriales</taxon>
        <taxon>Peptococcaceae</taxon>
        <taxon>Desulforamulus</taxon>
    </lineage>
</organism>
<dbReference type="Pfam" id="PF20042">
    <property type="entry name" value="DUF6444"/>
    <property type="match status" value="1"/>
</dbReference>
<comment type="caution">
    <text evidence="3">The sequence shown here is derived from an EMBL/GenBank/DDBJ whole genome shotgun (WGS) entry which is preliminary data.</text>
</comment>
<name>A0A2C6L1A1_9FIRM</name>
<keyword evidence="4" id="KW-1185">Reference proteome</keyword>
<dbReference type="EMBL" id="AWQQ01000156">
    <property type="protein sequence ID" value="PHJ36711.1"/>
    <property type="molecule type" value="Genomic_DNA"/>
</dbReference>
<feature type="region of interest" description="Disordered" evidence="1">
    <location>
        <begin position="42"/>
        <end position="71"/>
    </location>
</feature>
<dbReference type="Proteomes" id="UP000222564">
    <property type="component" value="Unassembled WGS sequence"/>
</dbReference>
<evidence type="ECO:0000259" key="2">
    <source>
        <dbReference type="Pfam" id="PF20042"/>
    </source>
</evidence>
<sequence>MKPSPEVQREIEKCSEGLREYIQGLQNERARLEQENKELRARLNQNSHNSSKPPSTDVFVKPKSLRTQTGD</sequence>